<accession>A0A1T5AXX6</accession>
<evidence type="ECO:0000313" key="2">
    <source>
        <dbReference type="EMBL" id="SKB39610.1"/>
    </source>
</evidence>
<gene>
    <name evidence="2" type="ORF">SAMN02745120_1252</name>
</gene>
<dbReference type="Pfam" id="PF13338">
    <property type="entry name" value="AbiEi_4"/>
    <property type="match status" value="1"/>
</dbReference>
<evidence type="ECO:0000259" key="1">
    <source>
        <dbReference type="Pfam" id="PF13338"/>
    </source>
</evidence>
<organism evidence="2 3">
    <name type="scientific">Acetoanaerobium noterae</name>
    <dbReference type="NCBI Taxonomy" id="745369"/>
    <lineage>
        <taxon>Bacteria</taxon>
        <taxon>Bacillati</taxon>
        <taxon>Bacillota</taxon>
        <taxon>Clostridia</taxon>
        <taxon>Peptostreptococcales</taxon>
        <taxon>Filifactoraceae</taxon>
        <taxon>Acetoanaerobium</taxon>
    </lineage>
</organism>
<dbReference type="AlphaFoldDB" id="A0A1T5AXX6"/>
<protein>
    <submittedName>
        <fullName evidence="2">Transcriptional regulator, AbiEi antitoxin, Type IV TA system</fullName>
    </submittedName>
</protein>
<dbReference type="Proteomes" id="UP000243406">
    <property type="component" value="Unassembled WGS sequence"/>
</dbReference>
<dbReference type="EMBL" id="FUYN01000002">
    <property type="protein sequence ID" value="SKB39610.1"/>
    <property type="molecule type" value="Genomic_DNA"/>
</dbReference>
<evidence type="ECO:0000313" key="3">
    <source>
        <dbReference type="Proteomes" id="UP000243406"/>
    </source>
</evidence>
<feature type="domain" description="AbiEi antitoxin N-terminal" evidence="1">
    <location>
        <begin position="6"/>
        <end position="51"/>
    </location>
</feature>
<name>A0A1T5AXX6_9FIRM</name>
<sequence length="197" mass="23214">MNHKEKILNYLKENNGVITTQYCKEEGIPRVYLTRLVEENILSRVDRGIYISKQGDYDEYYFFQHKFKKTVFSYETALYLQGLTDKIPQLIEASVPYSYKINNLPNNVKLYYVKSDISDMGAIEVKTIYQNKVRAYNIERIICDFVQNKNNIDPEVYVKTIRGYASSKNSDINKLFIYAKKMGIIEKVRSTMEVIYE</sequence>
<keyword evidence="3" id="KW-1185">Reference proteome</keyword>
<dbReference type="InterPro" id="IPR025159">
    <property type="entry name" value="AbiEi_N"/>
</dbReference>
<dbReference type="OrthoDB" id="9801429at2"/>
<reference evidence="3" key="1">
    <citation type="submission" date="2017-02" db="EMBL/GenBank/DDBJ databases">
        <authorList>
            <person name="Varghese N."/>
            <person name="Submissions S."/>
        </authorList>
    </citation>
    <scope>NUCLEOTIDE SEQUENCE [LARGE SCALE GENOMIC DNA]</scope>
    <source>
        <strain evidence="3">ATCC 35199</strain>
    </source>
</reference>
<proteinExistence type="predicted"/>
<dbReference type="RefSeq" id="WP_079589150.1">
    <property type="nucleotide sequence ID" value="NZ_FUYN01000002.1"/>
</dbReference>